<dbReference type="RefSeq" id="WP_074774045.1">
    <property type="nucleotide sequence ID" value="NZ_FNKP01000004.1"/>
</dbReference>
<keyword evidence="5" id="KW-1185">Reference proteome</keyword>
<dbReference type="PROSITE" id="PS51257">
    <property type="entry name" value="PROKAR_LIPOPROTEIN"/>
    <property type="match status" value="1"/>
</dbReference>
<organism evidence="4 5">
    <name type="scientific">Paraburkholderia fungorum</name>
    <dbReference type="NCBI Taxonomy" id="134537"/>
    <lineage>
        <taxon>Bacteria</taxon>
        <taxon>Pseudomonadati</taxon>
        <taxon>Pseudomonadota</taxon>
        <taxon>Betaproteobacteria</taxon>
        <taxon>Burkholderiales</taxon>
        <taxon>Burkholderiaceae</taxon>
        <taxon>Paraburkholderia</taxon>
    </lineage>
</organism>
<dbReference type="SUPFAM" id="SSF55797">
    <property type="entry name" value="PR-1-like"/>
    <property type="match status" value="1"/>
</dbReference>
<name>A0A1H1JX82_9BURK</name>
<dbReference type="OrthoDB" id="6654019at2"/>
<protein>
    <submittedName>
        <fullName evidence="4">Cysteine-rich secretory protein family protein</fullName>
    </submittedName>
</protein>
<evidence type="ECO:0000256" key="2">
    <source>
        <dbReference type="SAM" id="SignalP"/>
    </source>
</evidence>
<feature type="signal peptide" evidence="2">
    <location>
        <begin position="1"/>
        <end position="20"/>
    </location>
</feature>
<dbReference type="Gene3D" id="3.40.33.10">
    <property type="entry name" value="CAP"/>
    <property type="match status" value="1"/>
</dbReference>
<sequence>MKNNNVALSAISIAAVLTLAACGGGGGGGNSGEAAPSTGASTPTATATGANVATPQYATDSAQLAAFNTLNQQRQSCGFPALVENTQLDQAAQAHASYMGQNGGQITDTEVVGNPGFTGVTYTDRAVHFGFPSATTTYSGGVSGGYYTNATLTDAAYGQQLAYDWLSGVYHIAVGVWPVTAIGVGFNQTTYNSFPEIQASLLIANFTTMSNVPLTFPCQGTSGVAYLSGGETPTPPNVSGNWGTPIAVAGNSGDTIALIAGTVTDASGNVTTLQLLDSANDPNKVLPKYEAVAYPATPLLPNTSYSVSLAGTVNGTAFSRNFTFTTGNIVG</sequence>
<dbReference type="AlphaFoldDB" id="A0A1H1JX82"/>
<dbReference type="Proteomes" id="UP000183487">
    <property type="component" value="Unassembled WGS sequence"/>
</dbReference>
<evidence type="ECO:0000256" key="1">
    <source>
        <dbReference type="SAM" id="MobiDB-lite"/>
    </source>
</evidence>
<dbReference type="InterPro" id="IPR035940">
    <property type="entry name" value="CAP_sf"/>
</dbReference>
<feature type="compositionally biased region" description="Low complexity" evidence="1">
    <location>
        <begin position="34"/>
        <end position="47"/>
    </location>
</feature>
<dbReference type="Pfam" id="PF00188">
    <property type="entry name" value="CAP"/>
    <property type="match status" value="1"/>
</dbReference>
<evidence type="ECO:0000313" key="4">
    <source>
        <dbReference type="EMBL" id="SDR54380.1"/>
    </source>
</evidence>
<gene>
    <name evidence="4" type="ORF">SAMN05443245_7414</name>
</gene>
<feature type="region of interest" description="Disordered" evidence="1">
    <location>
        <begin position="27"/>
        <end position="47"/>
    </location>
</feature>
<feature type="domain" description="SCP" evidence="3">
    <location>
        <begin position="68"/>
        <end position="194"/>
    </location>
</feature>
<evidence type="ECO:0000313" key="5">
    <source>
        <dbReference type="Proteomes" id="UP000183487"/>
    </source>
</evidence>
<keyword evidence="2" id="KW-0732">Signal</keyword>
<dbReference type="EMBL" id="FNKP01000004">
    <property type="protein sequence ID" value="SDR54380.1"/>
    <property type="molecule type" value="Genomic_DNA"/>
</dbReference>
<reference evidence="5" key="1">
    <citation type="submission" date="2016-10" db="EMBL/GenBank/DDBJ databases">
        <authorList>
            <person name="Varghese N."/>
        </authorList>
    </citation>
    <scope>NUCLEOTIDE SEQUENCE [LARGE SCALE GENOMIC DNA]</scope>
    <source>
        <strain evidence="5">GAS106B</strain>
    </source>
</reference>
<dbReference type="InterPro" id="IPR014044">
    <property type="entry name" value="CAP_dom"/>
</dbReference>
<proteinExistence type="predicted"/>
<feature type="chain" id="PRO_5010256277" evidence="2">
    <location>
        <begin position="21"/>
        <end position="331"/>
    </location>
</feature>
<evidence type="ECO:0000259" key="3">
    <source>
        <dbReference type="Pfam" id="PF00188"/>
    </source>
</evidence>
<accession>A0A1H1JX82</accession>